<keyword evidence="2" id="KW-1185">Reference proteome</keyword>
<gene>
    <name evidence="1" type="ORF">PMAYCL1PPCAC_02728</name>
</gene>
<name>A0AAN4Z5X7_9BILA</name>
<proteinExistence type="predicted"/>
<comment type="caution">
    <text evidence="1">The sequence shown here is derived from an EMBL/GenBank/DDBJ whole genome shotgun (WGS) entry which is preliminary data.</text>
</comment>
<evidence type="ECO:0000313" key="1">
    <source>
        <dbReference type="EMBL" id="GMR32533.1"/>
    </source>
</evidence>
<organism evidence="1 2">
    <name type="scientific">Pristionchus mayeri</name>
    <dbReference type="NCBI Taxonomy" id="1317129"/>
    <lineage>
        <taxon>Eukaryota</taxon>
        <taxon>Metazoa</taxon>
        <taxon>Ecdysozoa</taxon>
        <taxon>Nematoda</taxon>
        <taxon>Chromadorea</taxon>
        <taxon>Rhabditida</taxon>
        <taxon>Rhabditina</taxon>
        <taxon>Diplogasteromorpha</taxon>
        <taxon>Diplogasteroidea</taxon>
        <taxon>Neodiplogasteridae</taxon>
        <taxon>Pristionchus</taxon>
    </lineage>
</organism>
<dbReference type="EMBL" id="BTRK01000001">
    <property type="protein sequence ID" value="GMR32533.1"/>
    <property type="molecule type" value="Genomic_DNA"/>
</dbReference>
<dbReference type="Proteomes" id="UP001328107">
    <property type="component" value="Unassembled WGS sequence"/>
</dbReference>
<evidence type="ECO:0000313" key="2">
    <source>
        <dbReference type="Proteomes" id="UP001328107"/>
    </source>
</evidence>
<dbReference type="AlphaFoldDB" id="A0AAN4Z5X7"/>
<protein>
    <submittedName>
        <fullName evidence="1">Uncharacterized protein</fullName>
    </submittedName>
</protein>
<sequence length="95" mass="10922">DRQIEGTHSVGSDCCHKSRHDISSRRHSLSRFPFGRSLPLRCTTYIKSLNQREKTLLIVALRARTRRDDIDEDKEKNPFHTYLSSAAHDTAEGVE</sequence>
<reference evidence="2" key="1">
    <citation type="submission" date="2022-10" db="EMBL/GenBank/DDBJ databases">
        <title>Genome assembly of Pristionchus species.</title>
        <authorList>
            <person name="Yoshida K."/>
            <person name="Sommer R.J."/>
        </authorList>
    </citation>
    <scope>NUCLEOTIDE SEQUENCE [LARGE SCALE GENOMIC DNA]</scope>
    <source>
        <strain evidence="2">RS5460</strain>
    </source>
</reference>
<feature type="non-terminal residue" evidence="1">
    <location>
        <position position="1"/>
    </location>
</feature>
<accession>A0AAN4Z5X7</accession>